<proteinExistence type="inferred from homology"/>
<feature type="region of interest" description="Disordered" evidence="3">
    <location>
        <begin position="310"/>
        <end position="330"/>
    </location>
</feature>
<dbReference type="PANTHER" id="PTHR11091">
    <property type="entry name" value="OXIDOREDUCTASE-RELATED"/>
    <property type="match status" value="1"/>
</dbReference>
<dbReference type="AlphaFoldDB" id="A0A239J8M5"/>
<evidence type="ECO:0000256" key="3">
    <source>
        <dbReference type="SAM" id="MobiDB-lite"/>
    </source>
</evidence>
<organism evidence="4 5">
    <name type="scientific">Noviherbaspirillum humi</name>
    <dbReference type="NCBI Taxonomy" id="1688639"/>
    <lineage>
        <taxon>Bacteria</taxon>
        <taxon>Pseudomonadati</taxon>
        <taxon>Pseudomonadota</taxon>
        <taxon>Betaproteobacteria</taxon>
        <taxon>Burkholderiales</taxon>
        <taxon>Oxalobacteraceae</taxon>
        <taxon>Noviherbaspirillum</taxon>
    </lineage>
</organism>
<dbReference type="InterPro" id="IPR043143">
    <property type="entry name" value="Mal/L-sulf/L-lact_DH-like_NADP"/>
</dbReference>
<evidence type="ECO:0000313" key="5">
    <source>
        <dbReference type="Proteomes" id="UP000198284"/>
    </source>
</evidence>
<dbReference type="GO" id="GO:0016491">
    <property type="term" value="F:oxidoreductase activity"/>
    <property type="evidence" value="ECO:0007669"/>
    <property type="project" value="UniProtKB-KW"/>
</dbReference>
<dbReference type="Pfam" id="PF02615">
    <property type="entry name" value="Ldh_2"/>
    <property type="match status" value="1"/>
</dbReference>
<evidence type="ECO:0000313" key="4">
    <source>
        <dbReference type="EMBL" id="SNT01858.1"/>
    </source>
</evidence>
<gene>
    <name evidence="4" type="ORF">SAMN06265795_1123</name>
</gene>
<dbReference type="SUPFAM" id="SSF89733">
    <property type="entry name" value="L-sulfolactate dehydrogenase-like"/>
    <property type="match status" value="1"/>
</dbReference>
<comment type="similarity">
    <text evidence="1">Belongs to the LDH2/MDH2 oxidoreductase family.</text>
</comment>
<dbReference type="Proteomes" id="UP000198284">
    <property type="component" value="Unassembled WGS sequence"/>
</dbReference>
<dbReference type="PANTHER" id="PTHR11091:SF0">
    <property type="entry name" value="MALATE DEHYDROGENASE"/>
    <property type="match status" value="1"/>
</dbReference>
<evidence type="ECO:0000256" key="2">
    <source>
        <dbReference type="ARBA" id="ARBA00023002"/>
    </source>
</evidence>
<dbReference type="OrthoDB" id="924592at2"/>
<dbReference type="EMBL" id="FZOT01000012">
    <property type="protein sequence ID" value="SNT01858.1"/>
    <property type="molecule type" value="Genomic_DNA"/>
</dbReference>
<dbReference type="Gene3D" id="3.30.1370.60">
    <property type="entry name" value="Hypothetical oxidoreductase yiak, domain 2"/>
    <property type="match status" value="1"/>
</dbReference>
<accession>A0A239J8M5</accession>
<dbReference type="NCBIfam" id="NF007504">
    <property type="entry name" value="PRK10098.1"/>
    <property type="match status" value="1"/>
</dbReference>
<dbReference type="InterPro" id="IPR003767">
    <property type="entry name" value="Malate/L-lactate_DH-like"/>
</dbReference>
<dbReference type="Gene3D" id="1.10.1530.10">
    <property type="match status" value="1"/>
</dbReference>
<sequence>MHTTAATDIRILPAELNAFVRDIWLAAGSEAREAALVADHLVMSNLTGHDSHGVGMIPRYARALGEGGLVLNRHAQVVRDAGAVLTIEGGHGFGQVIAAEAMEHAIARARKLGVAAVGLRNSHHIGRIGHWAEQCAAAGLVSFHFVNVAGFAQVAPFGGMGGRFGTNPFCAAFPRPGREPLVLDFATSSIAVNKTRVAYNRGVPVPADCLMDHEGNPTTDPKVMHEAPFGSLKTFGGHKGSGMAVMCEVFAGALSGGYTTHETTKVKGSDIVNCMLSVVMDPQAFDAPDAQAEAEAFVAWVRETRRLPGHSEIEMPGEPERRHRAERSEAGIPIDPTTWNQILAAARGFGVAEARIAGLALR</sequence>
<keyword evidence="5" id="KW-1185">Reference proteome</keyword>
<dbReference type="RefSeq" id="WP_089400351.1">
    <property type="nucleotide sequence ID" value="NZ_FZOT01000012.1"/>
</dbReference>
<dbReference type="InterPro" id="IPR036111">
    <property type="entry name" value="Mal/L-sulfo/L-lacto_DH-like_sf"/>
</dbReference>
<evidence type="ECO:0000256" key="1">
    <source>
        <dbReference type="ARBA" id="ARBA00006056"/>
    </source>
</evidence>
<protein>
    <submittedName>
        <fullName evidence="4">Uncharacterized oxidoreductase</fullName>
    </submittedName>
</protein>
<reference evidence="4 5" key="1">
    <citation type="submission" date="2017-06" db="EMBL/GenBank/DDBJ databases">
        <authorList>
            <person name="Kim H.J."/>
            <person name="Triplett B.A."/>
        </authorList>
    </citation>
    <scope>NUCLEOTIDE SEQUENCE [LARGE SCALE GENOMIC DNA]</scope>
    <source>
        <strain evidence="4 5">U15</strain>
    </source>
</reference>
<feature type="compositionally biased region" description="Basic and acidic residues" evidence="3">
    <location>
        <begin position="310"/>
        <end position="329"/>
    </location>
</feature>
<dbReference type="InterPro" id="IPR043144">
    <property type="entry name" value="Mal/L-sulf/L-lact_DH-like_ah"/>
</dbReference>
<name>A0A239J8M5_9BURK</name>
<keyword evidence="2" id="KW-0560">Oxidoreductase</keyword>